<evidence type="ECO:0000313" key="2">
    <source>
        <dbReference type="Proteomes" id="UP000823775"/>
    </source>
</evidence>
<dbReference type="Proteomes" id="UP000823775">
    <property type="component" value="Unassembled WGS sequence"/>
</dbReference>
<sequence length="92" mass="10599">MSPPTNMTPATSCSTVGNADDDYQIWIVPKEDGFNTHKPVIEGITSCIHSKLELARPSWKKFPESTHKMWFEEFKKRAVGRMTQLFQDVRKN</sequence>
<comment type="caution">
    <text evidence="1">The sequence shown here is derived from an EMBL/GenBank/DDBJ whole genome shotgun (WGS) entry which is preliminary data.</text>
</comment>
<keyword evidence="2" id="KW-1185">Reference proteome</keyword>
<organism evidence="1 2">
    <name type="scientific">Datura stramonium</name>
    <name type="common">Jimsonweed</name>
    <name type="synonym">Common thornapple</name>
    <dbReference type="NCBI Taxonomy" id="4076"/>
    <lineage>
        <taxon>Eukaryota</taxon>
        <taxon>Viridiplantae</taxon>
        <taxon>Streptophyta</taxon>
        <taxon>Embryophyta</taxon>
        <taxon>Tracheophyta</taxon>
        <taxon>Spermatophyta</taxon>
        <taxon>Magnoliopsida</taxon>
        <taxon>eudicotyledons</taxon>
        <taxon>Gunneridae</taxon>
        <taxon>Pentapetalae</taxon>
        <taxon>asterids</taxon>
        <taxon>lamiids</taxon>
        <taxon>Solanales</taxon>
        <taxon>Solanaceae</taxon>
        <taxon>Solanoideae</taxon>
        <taxon>Datureae</taxon>
        <taxon>Datura</taxon>
    </lineage>
</organism>
<name>A0ABS8W368_DATST</name>
<proteinExistence type="predicted"/>
<dbReference type="EMBL" id="JACEIK010006247">
    <property type="protein sequence ID" value="MCE2055336.1"/>
    <property type="molecule type" value="Genomic_DNA"/>
</dbReference>
<evidence type="ECO:0000313" key="1">
    <source>
        <dbReference type="EMBL" id="MCE2055336.1"/>
    </source>
</evidence>
<accession>A0ABS8W368</accession>
<protein>
    <submittedName>
        <fullName evidence="1">Uncharacterized protein</fullName>
    </submittedName>
</protein>
<gene>
    <name evidence="1" type="ORF">HAX54_042430</name>
</gene>
<reference evidence="1 2" key="1">
    <citation type="journal article" date="2021" name="BMC Genomics">
        <title>Datura genome reveals duplications of psychoactive alkaloid biosynthetic genes and high mutation rate following tissue culture.</title>
        <authorList>
            <person name="Rajewski A."/>
            <person name="Carter-House D."/>
            <person name="Stajich J."/>
            <person name="Litt A."/>
        </authorList>
    </citation>
    <scope>NUCLEOTIDE SEQUENCE [LARGE SCALE GENOMIC DNA]</scope>
    <source>
        <strain evidence="1">AR-01</strain>
    </source>
</reference>